<sequence>MFVTHDPIPLKTINSLDFNPTDLLFPGAEISSEMDFNSVSSPECCRLIWFKFEPMVLHVQARDVAKGKEFLELSFGLGFRNSGMVLSNKGRSMVGVRSSAKLVVPIARLISEAPAVKIELLVSRAYLLLLLRLGNQKFRHNFDHMDRYKSAIEAKFSEMVQESLSTNTEACIALKETKEERRQRKKAEGIKRQQELQMLSNMDTVL</sequence>
<proteinExistence type="predicted"/>
<accession>A0ACC2SSQ4</accession>
<organism evidence="1 2">
    <name type="scientific">Entomophthora muscae</name>
    <dbReference type="NCBI Taxonomy" id="34485"/>
    <lineage>
        <taxon>Eukaryota</taxon>
        <taxon>Fungi</taxon>
        <taxon>Fungi incertae sedis</taxon>
        <taxon>Zoopagomycota</taxon>
        <taxon>Entomophthoromycotina</taxon>
        <taxon>Entomophthoromycetes</taxon>
        <taxon>Entomophthorales</taxon>
        <taxon>Entomophthoraceae</taxon>
        <taxon>Entomophthora</taxon>
    </lineage>
</organism>
<name>A0ACC2SSQ4_9FUNG</name>
<gene>
    <name evidence="1" type="ORF">DSO57_1021078</name>
</gene>
<dbReference type="Proteomes" id="UP001165960">
    <property type="component" value="Unassembled WGS sequence"/>
</dbReference>
<protein>
    <submittedName>
        <fullName evidence="1">Uncharacterized protein</fullName>
    </submittedName>
</protein>
<comment type="caution">
    <text evidence="1">The sequence shown here is derived from an EMBL/GenBank/DDBJ whole genome shotgun (WGS) entry which is preliminary data.</text>
</comment>
<dbReference type="EMBL" id="QTSX02004361">
    <property type="protein sequence ID" value="KAJ9065308.1"/>
    <property type="molecule type" value="Genomic_DNA"/>
</dbReference>
<reference evidence="1" key="1">
    <citation type="submission" date="2022-04" db="EMBL/GenBank/DDBJ databases">
        <title>Genome of the entomopathogenic fungus Entomophthora muscae.</title>
        <authorList>
            <person name="Elya C."/>
            <person name="Lovett B.R."/>
            <person name="Lee E."/>
            <person name="Macias A.M."/>
            <person name="Hajek A.E."/>
            <person name="De Bivort B.L."/>
            <person name="Kasson M.T."/>
            <person name="De Fine Licht H.H."/>
            <person name="Stajich J.E."/>
        </authorList>
    </citation>
    <scope>NUCLEOTIDE SEQUENCE</scope>
    <source>
        <strain evidence="1">Berkeley</strain>
    </source>
</reference>
<keyword evidence="2" id="KW-1185">Reference proteome</keyword>
<evidence type="ECO:0000313" key="2">
    <source>
        <dbReference type="Proteomes" id="UP001165960"/>
    </source>
</evidence>
<evidence type="ECO:0000313" key="1">
    <source>
        <dbReference type="EMBL" id="KAJ9065308.1"/>
    </source>
</evidence>